<dbReference type="OrthoDB" id="8964826at2759"/>
<proteinExistence type="predicted"/>
<dbReference type="EMBL" id="BEZZ01000180">
    <property type="protein sequence ID" value="GCC27867.1"/>
    <property type="molecule type" value="Genomic_DNA"/>
</dbReference>
<keyword evidence="2" id="KW-1185">Reference proteome</keyword>
<dbReference type="AlphaFoldDB" id="A0A401SBT7"/>
<evidence type="ECO:0000313" key="2">
    <source>
        <dbReference type="Proteomes" id="UP000287033"/>
    </source>
</evidence>
<protein>
    <submittedName>
        <fullName evidence="1">Uncharacterized protein</fullName>
    </submittedName>
</protein>
<dbReference type="Proteomes" id="UP000287033">
    <property type="component" value="Unassembled WGS sequence"/>
</dbReference>
<reference evidence="1 2" key="1">
    <citation type="journal article" date="2018" name="Nat. Ecol. Evol.">
        <title>Shark genomes provide insights into elasmobranch evolution and the origin of vertebrates.</title>
        <authorList>
            <person name="Hara Y"/>
            <person name="Yamaguchi K"/>
            <person name="Onimaru K"/>
            <person name="Kadota M"/>
            <person name="Koyanagi M"/>
            <person name="Keeley SD"/>
            <person name="Tatsumi K"/>
            <person name="Tanaka K"/>
            <person name="Motone F"/>
            <person name="Kageyama Y"/>
            <person name="Nozu R"/>
            <person name="Adachi N"/>
            <person name="Nishimura O"/>
            <person name="Nakagawa R"/>
            <person name="Tanegashima C"/>
            <person name="Kiyatake I"/>
            <person name="Matsumoto R"/>
            <person name="Murakumo K"/>
            <person name="Nishida K"/>
            <person name="Terakita A"/>
            <person name="Kuratani S"/>
            <person name="Sato K"/>
            <person name="Hyodo S Kuraku.S."/>
        </authorList>
    </citation>
    <scope>NUCLEOTIDE SEQUENCE [LARGE SCALE GENOMIC DNA]</scope>
</reference>
<organism evidence="1 2">
    <name type="scientific">Chiloscyllium punctatum</name>
    <name type="common">Brownbanded bambooshark</name>
    <name type="synonym">Hemiscyllium punctatum</name>
    <dbReference type="NCBI Taxonomy" id="137246"/>
    <lineage>
        <taxon>Eukaryota</taxon>
        <taxon>Metazoa</taxon>
        <taxon>Chordata</taxon>
        <taxon>Craniata</taxon>
        <taxon>Vertebrata</taxon>
        <taxon>Chondrichthyes</taxon>
        <taxon>Elasmobranchii</taxon>
        <taxon>Galeomorphii</taxon>
        <taxon>Galeoidea</taxon>
        <taxon>Orectolobiformes</taxon>
        <taxon>Hemiscylliidae</taxon>
        <taxon>Chiloscyllium</taxon>
    </lineage>
</organism>
<accession>A0A401SBT7</accession>
<gene>
    <name evidence="1" type="ORF">chiPu_0006293</name>
</gene>
<evidence type="ECO:0000313" key="1">
    <source>
        <dbReference type="EMBL" id="GCC27867.1"/>
    </source>
</evidence>
<dbReference type="STRING" id="137246.A0A401SBT7"/>
<comment type="caution">
    <text evidence="1">The sequence shown here is derived from an EMBL/GenBank/DDBJ whole genome shotgun (WGS) entry which is preliminary data.</text>
</comment>
<name>A0A401SBT7_CHIPU</name>
<sequence>MDDLRSQLSFQCELWDCCVLCFTETWLNPSIPDCVLQADGFSLYLMDRMTSSGLTVTFQPNSGQMLSPHWYSKLTEKVTICLKETTPNKGLSPDKGLGMKEAGSAIERTVSGAASHAYGSENTRPFLAFI</sequence>